<dbReference type="AlphaFoldDB" id="A0AAD1XI72"/>
<organism evidence="7 8">
    <name type="scientific">Euplotes crassus</name>
    <dbReference type="NCBI Taxonomy" id="5936"/>
    <lineage>
        <taxon>Eukaryota</taxon>
        <taxon>Sar</taxon>
        <taxon>Alveolata</taxon>
        <taxon>Ciliophora</taxon>
        <taxon>Intramacronucleata</taxon>
        <taxon>Spirotrichea</taxon>
        <taxon>Hypotrichia</taxon>
        <taxon>Euplotida</taxon>
        <taxon>Euplotidae</taxon>
        <taxon>Moneuplotes</taxon>
    </lineage>
</organism>
<evidence type="ECO:0000313" key="8">
    <source>
        <dbReference type="Proteomes" id="UP001295684"/>
    </source>
</evidence>
<comment type="subcellular location">
    <subcellularLocation>
        <location evidence="1">Membrane</location>
        <topology evidence="1">Multi-pass membrane protein</topology>
    </subcellularLocation>
</comment>
<dbReference type="PANTHER" id="PTHR22911">
    <property type="entry name" value="ACYL-MALONYL CONDENSING ENZYME-RELATED"/>
    <property type="match status" value="1"/>
</dbReference>
<dbReference type="Pfam" id="PF00892">
    <property type="entry name" value="EamA"/>
    <property type="match status" value="1"/>
</dbReference>
<dbReference type="Proteomes" id="UP001295684">
    <property type="component" value="Unassembled WGS sequence"/>
</dbReference>
<feature type="transmembrane region" description="Helical" evidence="5">
    <location>
        <begin position="311"/>
        <end position="329"/>
    </location>
</feature>
<evidence type="ECO:0000256" key="2">
    <source>
        <dbReference type="ARBA" id="ARBA00022692"/>
    </source>
</evidence>
<protein>
    <recommendedName>
        <fullName evidence="6">EamA domain-containing protein</fullName>
    </recommendedName>
</protein>
<sequence length="356" mass="40565">METMINPIKETAKHGLIPQETPNKDVPSSQSCEQLQSFGIEDEESHNCIEPTEKSLYVRLKGISIGLFSKIIFIICLTSLKYCYLRYETITGFDYILFRGFLSIISSGIEARYSRVNVFYIPKDIRVGVLLRFLTGMIGIPCFFIAMKYLPTSQCHITLNIYPLMNAILAYFVLSEVLHIRDIFLLFGAFIGAYAINSTESTRQGESPNKDEYKIGITLVLVALIFRSTALVAMRIISRSANSVYSPFYYALGMLTNAVTLLLFFRDHLHFQDYTIGVIFFLSVAALFDYCSQSMMSYASKFEKATALAPLSYATTCLILINDLVLFHYEFKLMYFVGFVIIFVCVLVPILYKIYF</sequence>
<gene>
    <name evidence="7" type="ORF">ECRASSUSDP1_LOCUS14513</name>
</gene>
<feature type="transmembrane region" description="Helical" evidence="5">
    <location>
        <begin position="168"/>
        <end position="195"/>
    </location>
</feature>
<dbReference type="PANTHER" id="PTHR22911:SF6">
    <property type="entry name" value="SOLUTE CARRIER FAMILY 35 MEMBER G1"/>
    <property type="match status" value="1"/>
</dbReference>
<evidence type="ECO:0000313" key="7">
    <source>
        <dbReference type="EMBL" id="CAI2373173.1"/>
    </source>
</evidence>
<feature type="transmembrane region" description="Helical" evidence="5">
    <location>
        <begin position="125"/>
        <end position="147"/>
    </location>
</feature>
<feature type="transmembrane region" description="Helical" evidence="5">
    <location>
        <begin position="271"/>
        <end position="290"/>
    </location>
</feature>
<feature type="transmembrane region" description="Helical" evidence="5">
    <location>
        <begin position="248"/>
        <end position="265"/>
    </location>
</feature>
<dbReference type="SUPFAM" id="SSF103481">
    <property type="entry name" value="Multidrug resistance efflux transporter EmrE"/>
    <property type="match status" value="1"/>
</dbReference>
<dbReference type="InterPro" id="IPR000620">
    <property type="entry name" value="EamA_dom"/>
</dbReference>
<evidence type="ECO:0000256" key="3">
    <source>
        <dbReference type="ARBA" id="ARBA00022989"/>
    </source>
</evidence>
<name>A0AAD1XI72_EUPCR</name>
<comment type="caution">
    <text evidence="7">The sequence shown here is derived from an EMBL/GenBank/DDBJ whole genome shotgun (WGS) entry which is preliminary data.</text>
</comment>
<keyword evidence="8" id="KW-1185">Reference proteome</keyword>
<dbReference type="EMBL" id="CAMPGE010014506">
    <property type="protein sequence ID" value="CAI2373173.1"/>
    <property type="molecule type" value="Genomic_DNA"/>
</dbReference>
<proteinExistence type="predicted"/>
<keyword evidence="2 5" id="KW-0812">Transmembrane</keyword>
<evidence type="ECO:0000256" key="5">
    <source>
        <dbReference type="SAM" id="Phobius"/>
    </source>
</evidence>
<accession>A0AAD1XI72</accession>
<keyword evidence="4 5" id="KW-0472">Membrane</keyword>
<feature type="transmembrane region" description="Helical" evidence="5">
    <location>
        <begin position="215"/>
        <end position="236"/>
    </location>
</feature>
<feature type="transmembrane region" description="Helical" evidence="5">
    <location>
        <begin position="63"/>
        <end position="84"/>
    </location>
</feature>
<keyword evidence="3 5" id="KW-1133">Transmembrane helix</keyword>
<feature type="domain" description="EamA" evidence="6">
    <location>
        <begin position="97"/>
        <end position="197"/>
    </location>
</feature>
<reference evidence="7" key="1">
    <citation type="submission" date="2023-07" db="EMBL/GenBank/DDBJ databases">
        <authorList>
            <consortium name="AG Swart"/>
            <person name="Singh M."/>
            <person name="Singh A."/>
            <person name="Seah K."/>
            <person name="Emmerich C."/>
        </authorList>
    </citation>
    <scope>NUCLEOTIDE SEQUENCE</scope>
    <source>
        <strain evidence="7">DP1</strain>
    </source>
</reference>
<evidence type="ECO:0000256" key="4">
    <source>
        <dbReference type="ARBA" id="ARBA00023136"/>
    </source>
</evidence>
<dbReference type="GO" id="GO:0016020">
    <property type="term" value="C:membrane"/>
    <property type="evidence" value="ECO:0007669"/>
    <property type="project" value="UniProtKB-SubCell"/>
</dbReference>
<evidence type="ECO:0000256" key="1">
    <source>
        <dbReference type="ARBA" id="ARBA00004141"/>
    </source>
</evidence>
<dbReference type="InterPro" id="IPR037185">
    <property type="entry name" value="EmrE-like"/>
</dbReference>
<feature type="transmembrane region" description="Helical" evidence="5">
    <location>
        <begin position="335"/>
        <end position="355"/>
    </location>
</feature>
<evidence type="ECO:0000259" key="6">
    <source>
        <dbReference type="Pfam" id="PF00892"/>
    </source>
</evidence>